<gene>
    <name evidence="1" type="ORF">DPMN_093505</name>
</gene>
<evidence type="ECO:0000313" key="2">
    <source>
        <dbReference type="Proteomes" id="UP000828390"/>
    </source>
</evidence>
<dbReference type="Proteomes" id="UP000828390">
    <property type="component" value="Unassembled WGS sequence"/>
</dbReference>
<dbReference type="EMBL" id="JAIWYP010000003">
    <property type="protein sequence ID" value="KAH3851028.1"/>
    <property type="molecule type" value="Genomic_DNA"/>
</dbReference>
<name>A0A9D4L4A4_DREPO</name>
<comment type="caution">
    <text evidence="1">The sequence shown here is derived from an EMBL/GenBank/DDBJ whole genome shotgun (WGS) entry which is preliminary data.</text>
</comment>
<dbReference type="AlphaFoldDB" id="A0A9D4L4A4"/>
<sequence>MLLSKVPYTHVGSMAAESSFGKPQSLDRRVFRYRRNMDNDPASGAITYLMTMFRVIASCAILDISRSGPLLDLAMESGFSGFALLRLRYDMAYP</sequence>
<proteinExistence type="predicted"/>
<evidence type="ECO:0000313" key="1">
    <source>
        <dbReference type="EMBL" id="KAH3851028.1"/>
    </source>
</evidence>
<keyword evidence="2" id="KW-1185">Reference proteome</keyword>
<reference evidence="1" key="2">
    <citation type="submission" date="2020-11" db="EMBL/GenBank/DDBJ databases">
        <authorList>
            <person name="McCartney M.A."/>
            <person name="Auch B."/>
            <person name="Kono T."/>
            <person name="Mallez S."/>
            <person name="Becker A."/>
            <person name="Gohl D.M."/>
            <person name="Silverstein K.A.T."/>
            <person name="Koren S."/>
            <person name="Bechman K.B."/>
            <person name="Herman A."/>
            <person name="Abrahante J.E."/>
            <person name="Garbe J."/>
        </authorList>
    </citation>
    <scope>NUCLEOTIDE SEQUENCE</scope>
    <source>
        <strain evidence="1">Duluth1</strain>
        <tissue evidence="1">Whole animal</tissue>
    </source>
</reference>
<protein>
    <submittedName>
        <fullName evidence="1">Uncharacterized protein</fullName>
    </submittedName>
</protein>
<accession>A0A9D4L4A4</accession>
<reference evidence="1" key="1">
    <citation type="journal article" date="2019" name="bioRxiv">
        <title>The Genome of the Zebra Mussel, Dreissena polymorpha: A Resource for Invasive Species Research.</title>
        <authorList>
            <person name="McCartney M.A."/>
            <person name="Auch B."/>
            <person name="Kono T."/>
            <person name="Mallez S."/>
            <person name="Zhang Y."/>
            <person name="Obille A."/>
            <person name="Becker A."/>
            <person name="Abrahante J.E."/>
            <person name="Garbe J."/>
            <person name="Badalamenti J.P."/>
            <person name="Herman A."/>
            <person name="Mangelson H."/>
            <person name="Liachko I."/>
            <person name="Sullivan S."/>
            <person name="Sone E.D."/>
            <person name="Koren S."/>
            <person name="Silverstein K.A.T."/>
            <person name="Beckman K.B."/>
            <person name="Gohl D.M."/>
        </authorList>
    </citation>
    <scope>NUCLEOTIDE SEQUENCE</scope>
    <source>
        <strain evidence="1">Duluth1</strain>
        <tissue evidence="1">Whole animal</tissue>
    </source>
</reference>
<organism evidence="1 2">
    <name type="scientific">Dreissena polymorpha</name>
    <name type="common">Zebra mussel</name>
    <name type="synonym">Mytilus polymorpha</name>
    <dbReference type="NCBI Taxonomy" id="45954"/>
    <lineage>
        <taxon>Eukaryota</taxon>
        <taxon>Metazoa</taxon>
        <taxon>Spiralia</taxon>
        <taxon>Lophotrochozoa</taxon>
        <taxon>Mollusca</taxon>
        <taxon>Bivalvia</taxon>
        <taxon>Autobranchia</taxon>
        <taxon>Heteroconchia</taxon>
        <taxon>Euheterodonta</taxon>
        <taxon>Imparidentia</taxon>
        <taxon>Neoheterodontei</taxon>
        <taxon>Myida</taxon>
        <taxon>Dreissenoidea</taxon>
        <taxon>Dreissenidae</taxon>
        <taxon>Dreissena</taxon>
    </lineage>
</organism>